<dbReference type="AlphaFoldDB" id="A0AAE1XT22"/>
<comment type="caution">
    <text evidence="2">The sequence shown here is derived from an EMBL/GenBank/DDBJ whole genome shotgun (WGS) entry which is preliminary data.</text>
</comment>
<name>A0AAE1XT22_9LAMI</name>
<protein>
    <submittedName>
        <fullName evidence="2">Uncharacterized protein</fullName>
    </submittedName>
</protein>
<evidence type="ECO:0000313" key="2">
    <source>
        <dbReference type="EMBL" id="KAK4417476.1"/>
    </source>
</evidence>
<reference evidence="2" key="1">
    <citation type="submission" date="2020-06" db="EMBL/GenBank/DDBJ databases">
        <authorList>
            <person name="Li T."/>
            <person name="Hu X."/>
            <person name="Zhang T."/>
            <person name="Song X."/>
            <person name="Zhang H."/>
            <person name="Dai N."/>
            <person name="Sheng W."/>
            <person name="Hou X."/>
            <person name="Wei L."/>
        </authorList>
    </citation>
    <scope>NUCLEOTIDE SEQUENCE</scope>
    <source>
        <strain evidence="2">3651</strain>
        <tissue evidence="2">Leaf</tissue>
    </source>
</reference>
<gene>
    <name evidence="2" type="ORF">Salat_2573300</name>
</gene>
<proteinExistence type="predicted"/>
<evidence type="ECO:0000313" key="3">
    <source>
        <dbReference type="Proteomes" id="UP001293254"/>
    </source>
</evidence>
<dbReference type="Proteomes" id="UP001293254">
    <property type="component" value="Unassembled WGS sequence"/>
</dbReference>
<accession>A0AAE1XT22</accession>
<evidence type="ECO:0000256" key="1">
    <source>
        <dbReference type="SAM" id="MobiDB-lite"/>
    </source>
</evidence>
<reference evidence="2" key="2">
    <citation type="journal article" date="2024" name="Plant">
        <title>Genomic evolution and insights into agronomic trait innovations of Sesamum species.</title>
        <authorList>
            <person name="Miao H."/>
            <person name="Wang L."/>
            <person name="Qu L."/>
            <person name="Liu H."/>
            <person name="Sun Y."/>
            <person name="Le M."/>
            <person name="Wang Q."/>
            <person name="Wei S."/>
            <person name="Zheng Y."/>
            <person name="Lin W."/>
            <person name="Duan Y."/>
            <person name="Cao H."/>
            <person name="Xiong S."/>
            <person name="Wang X."/>
            <person name="Wei L."/>
            <person name="Li C."/>
            <person name="Ma Q."/>
            <person name="Ju M."/>
            <person name="Zhao R."/>
            <person name="Li G."/>
            <person name="Mu C."/>
            <person name="Tian Q."/>
            <person name="Mei H."/>
            <person name="Zhang T."/>
            <person name="Gao T."/>
            <person name="Zhang H."/>
        </authorList>
    </citation>
    <scope>NUCLEOTIDE SEQUENCE</scope>
    <source>
        <strain evidence="2">3651</strain>
    </source>
</reference>
<feature type="region of interest" description="Disordered" evidence="1">
    <location>
        <begin position="60"/>
        <end position="94"/>
    </location>
</feature>
<organism evidence="2 3">
    <name type="scientific">Sesamum alatum</name>
    <dbReference type="NCBI Taxonomy" id="300844"/>
    <lineage>
        <taxon>Eukaryota</taxon>
        <taxon>Viridiplantae</taxon>
        <taxon>Streptophyta</taxon>
        <taxon>Embryophyta</taxon>
        <taxon>Tracheophyta</taxon>
        <taxon>Spermatophyta</taxon>
        <taxon>Magnoliopsida</taxon>
        <taxon>eudicotyledons</taxon>
        <taxon>Gunneridae</taxon>
        <taxon>Pentapetalae</taxon>
        <taxon>asterids</taxon>
        <taxon>lamiids</taxon>
        <taxon>Lamiales</taxon>
        <taxon>Pedaliaceae</taxon>
        <taxon>Sesamum</taxon>
    </lineage>
</organism>
<keyword evidence="3" id="KW-1185">Reference proteome</keyword>
<sequence>MTGGLRDSESEGLEQNMIWGRTLGGCSKTAQLSTKQTAGNYTEGEQMDGAVVGLEGIEQHGKEDGADGTAGRPVGDRGLRNALDGADTASSESRDLSCGIQAAGAMHLTGSEETVRQSEQILDATSVEPHGLNQLETQHGIADWVWSVLQQLDRVEQGRFLVFCWMLWKMQCKKVMENYQCDVLMAVNKAELLLQGYTRVRERLRTGG</sequence>
<dbReference type="EMBL" id="JACGWO010000010">
    <property type="protein sequence ID" value="KAK4417476.1"/>
    <property type="molecule type" value="Genomic_DNA"/>
</dbReference>